<dbReference type="EMBL" id="VIWU01000001">
    <property type="protein sequence ID" value="TWF78050.1"/>
    <property type="molecule type" value="Genomic_DNA"/>
</dbReference>
<dbReference type="InterPro" id="IPR011990">
    <property type="entry name" value="TPR-like_helical_dom_sf"/>
</dbReference>
<evidence type="ECO:0000313" key="6">
    <source>
        <dbReference type="Proteomes" id="UP000321261"/>
    </source>
</evidence>
<accession>A0A561ST55</accession>
<dbReference type="Pfam" id="PF00486">
    <property type="entry name" value="Trans_reg_C"/>
    <property type="match status" value="1"/>
</dbReference>
<dbReference type="InterPro" id="IPR016032">
    <property type="entry name" value="Sig_transdc_resp-reg_C-effctor"/>
</dbReference>
<dbReference type="GO" id="GO:0006355">
    <property type="term" value="P:regulation of DNA-templated transcription"/>
    <property type="evidence" value="ECO:0007669"/>
    <property type="project" value="InterPro"/>
</dbReference>
<dbReference type="SMART" id="SM00862">
    <property type="entry name" value="Trans_reg_C"/>
    <property type="match status" value="1"/>
</dbReference>
<evidence type="ECO:0000259" key="4">
    <source>
        <dbReference type="PROSITE" id="PS51755"/>
    </source>
</evidence>
<dbReference type="AlphaFoldDB" id="A0A561ST55"/>
<dbReference type="GO" id="GO:0000160">
    <property type="term" value="P:phosphorelay signal transduction system"/>
    <property type="evidence" value="ECO:0007669"/>
    <property type="project" value="InterPro"/>
</dbReference>
<evidence type="ECO:0000256" key="3">
    <source>
        <dbReference type="PROSITE-ProRule" id="PRU01091"/>
    </source>
</evidence>
<dbReference type="Gene3D" id="1.25.40.10">
    <property type="entry name" value="Tetratricopeptide repeat domain"/>
    <property type="match status" value="2"/>
</dbReference>
<dbReference type="SUPFAM" id="SSF46894">
    <property type="entry name" value="C-terminal effector domain of the bipartite response regulators"/>
    <property type="match status" value="1"/>
</dbReference>
<evidence type="ECO:0000313" key="5">
    <source>
        <dbReference type="EMBL" id="TWF78050.1"/>
    </source>
</evidence>
<dbReference type="GO" id="GO:0003677">
    <property type="term" value="F:DNA binding"/>
    <property type="evidence" value="ECO:0007669"/>
    <property type="project" value="UniProtKB-UniRule"/>
</dbReference>
<proteinExistence type="inferred from homology"/>
<dbReference type="SUPFAM" id="SSF52540">
    <property type="entry name" value="P-loop containing nucleoside triphosphate hydrolases"/>
    <property type="match status" value="1"/>
</dbReference>
<dbReference type="InterPro" id="IPR005158">
    <property type="entry name" value="BTAD"/>
</dbReference>
<dbReference type="Gene3D" id="1.10.10.10">
    <property type="entry name" value="Winged helix-like DNA-binding domain superfamily/Winged helix DNA-binding domain"/>
    <property type="match status" value="1"/>
</dbReference>
<feature type="domain" description="OmpR/PhoB-type" evidence="4">
    <location>
        <begin position="1"/>
        <end position="96"/>
    </location>
</feature>
<evidence type="ECO:0000256" key="2">
    <source>
        <dbReference type="ARBA" id="ARBA00023125"/>
    </source>
</evidence>
<dbReference type="Pfam" id="PF03704">
    <property type="entry name" value="BTAD"/>
    <property type="match status" value="1"/>
</dbReference>
<dbReference type="InterPro" id="IPR001867">
    <property type="entry name" value="OmpR/PhoB-type_DNA-bd"/>
</dbReference>
<evidence type="ECO:0000256" key="1">
    <source>
        <dbReference type="ARBA" id="ARBA00005820"/>
    </source>
</evidence>
<comment type="caution">
    <text evidence="5">The sequence shown here is derived from an EMBL/GenBank/DDBJ whole genome shotgun (WGS) entry which is preliminary data.</text>
</comment>
<feature type="DNA-binding region" description="OmpR/PhoB-type" evidence="3">
    <location>
        <begin position="1"/>
        <end position="96"/>
    </location>
</feature>
<dbReference type="PANTHER" id="PTHR47691:SF3">
    <property type="entry name" value="HTH-TYPE TRANSCRIPTIONAL REGULATOR RV0890C-RELATED"/>
    <property type="match status" value="1"/>
</dbReference>
<dbReference type="Proteomes" id="UP000321261">
    <property type="component" value="Unassembled WGS sequence"/>
</dbReference>
<organism evidence="5 6">
    <name type="scientific">Pseudonocardia hierapolitana</name>
    <dbReference type="NCBI Taxonomy" id="1128676"/>
    <lineage>
        <taxon>Bacteria</taxon>
        <taxon>Bacillati</taxon>
        <taxon>Actinomycetota</taxon>
        <taxon>Actinomycetes</taxon>
        <taxon>Pseudonocardiales</taxon>
        <taxon>Pseudonocardiaceae</taxon>
        <taxon>Pseudonocardia</taxon>
    </lineage>
</organism>
<sequence length="1072" mass="113460">MRFGVLGPVAVWTDAGLPVRIPGRKVRALLADLLAHAGRPVPADRLIDDIWGERPPPSAQATLLAKVSQLRRALEDAEPGGRDLVVSGPAGFALRPAPDAVDARRFSRLTAQARGAEPRVAAALLAEALELWRGPALADFADAPFAAGFVAHLADQRLEAQEDAAELRLELGQHAELAGELIALVAEHPLRERLRGCAMRALYRAGRQAEALATYQDVQTRLADELGIDPSPELAALHQAILTRDPALDPTPPTAGRRRGNLPAARTELVGRDSAVIDVRKLLGADRLVTLTGPGGVGKTRLALAAAEAAADDFDDGAWLVELAAAARPGDPDVLGSLAEAALSALNVRVTAHPGQQASPPERLADVLRPQQLLLVLDNCEHVVEHVADLVELLLRAAPGLRVLATSREPLALAGEVVWSVAPLDVPLPGADDPAHVADSSAARLFVARAAAAATSFRLDADTAAPIAVLCRRLDGIPLALELAATRVRALGLDGVVARLDDRFRLLGVGHRGAPPRQQTLQAMIDWSWELLTSPEQVLLRRLAVHIGGATADAVAAVSADDDLPACDVPDLLARLVDRSLVEVTPGAGRRFRLLESVAEYSLGKLHDAGEDDVLRRRHADHYLALAEETAPGLHGAQQPHRLALLDAETANLRAAIAASDSERALRLVTTLCWYWVLRGRLDEARRALDTALALDGPAPAGLRATAVAWRAGIALMLGLPEASAAYAAGLPALDAITDPVVRARATWFLADTGTASDLPSATELFERALAISRACGDRWTEGAARLGRARLAHVRGDLRTLEREAGRAAELFRETGDRWGQLQATCWLGALAELGADHERAAALHREGLRWCEELGLWPEVSSRLAWLGWIATQSGDHARARAHGERALAVATEQGFHDGLTFARIVLGYASRRQGRLDAAQQHLDTVLDGTPRCADIAVHLPMVLTELGFLAELRGDPHTAFRLHGEAYDLARKISAPRDTSQALEGLAAALAAAGSPAAAATVLGAAAAARAAAELPTAPAERADVDRATAAARAVLGRPAFTEAFEAGGDLTPDEARVHAERALSPAV</sequence>
<protein>
    <submittedName>
        <fullName evidence="5">LuxR family transcriptional regulator</fullName>
    </submittedName>
</protein>
<comment type="similarity">
    <text evidence="1">Belongs to the AfsR/DnrI/RedD regulatory family.</text>
</comment>
<dbReference type="InterPro" id="IPR036388">
    <property type="entry name" value="WH-like_DNA-bd_sf"/>
</dbReference>
<dbReference type="PROSITE" id="PS51755">
    <property type="entry name" value="OMPR_PHOB"/>
    <property type="match status" value="1"/>
</dbReference>
<dbReference type="PANTHER" id="PTHR47691">
    <property type="entry name" value="REGULATOR-RELATED"/>
    <property type="match status" value="1"/>
</dbReference>
<gene>
    <name evidence="5" type="ORF">FHX44_113969</name>
</gene>
<dbReference type="CDD" id="cd15831">
    <property type="entry name" value="BTAD"/>
    <property type="match status" value="1"/>
</dbReference>
<dbReference type="Gene3D" id="3.40.50.300">
    <property type="entry name" value="P-loop containing nucleotide triphosphate hydrolases"/>
    <property type="match status" value="1"/>
</dbReference>
<dbReference type="PRINTS" id="PR00364">
    <property type="entry name" value="DISEASERSIST"/>
</dbReference>
<dbReference type="InterPro" id="IPR027417">
    <property type="entry name" value="P-loop_NTPase"/>
</dbReference>
<dbReference type="SUPFAM" id="SSF48452">
    <property type="entry name" value="TPR-like"/>
    <property type="match status" value="2"/>
</dbReference>
<name>A0A561ST55_9PSEU</name>
<keyword evidence="6" id="KW-1185">Reference proteome</keyword>
<reference evidence="5 6" key="1">
    <citation type="submission" date="2019-06" db="EMBL/GenBank/DDBJ databases">
        <title>Sequencing the genomes of 1000 actinobacteria strains.</title>
        <authorList>
            <person name="Klenk H.-P."/>
        </authorList>
    </citation>
    <scope>NUCLEOTIDE SEQUENCE [LARGE SCALE GENOMIC DNA]</scope>
    <source>
        <strain evidence="5 6">DSM 45671</strain>
    </source>
</reference>
<dbReference type="SMART" id="SM01043">
    <property type="entry name" value="BTAD"/>
    <property type="match status" value="1"/>
</dbReference>
<dbReference type="OrthoDB" id="9812579at2"/>
<dbReference type="RefSeq" id="WP_147257125.1">
    <property type="nucleotide sequence ID" value="NZ_VIWU01000001.1"/>
</dbReference>
<keyword evidence="2 3" id="KW-0238">DNA-binding</keyword>